<protein>
    <submittedName>
        <fullName evidence="1">Uncharacterized protein</fullName>
    </submittedName>
</protein>
<dbReference type="Proteomes" id="UP001603857">
    <property type="component" value="Unassembled WGS sequence"/>
</dbReference>
<name>A0ABD1N1N9_9FABA</name>
<proteinExistence type="predicted"/>
<evidence type="ECO:0000313" key="2">
    <source>
        <dbReference type="Proteomes" id="UP001603857"/>
    </source>
</evidence>
<sequence length="71" mass="8045">MLMKVGSVYASQLGPQQLKNMTVLRESSVCFRLSGWKAGEVVEKKRRCFCLEELLAESLRDFTVEACSFIP</sequence>
<comment type="caution">
    <text evidence="1">The sequence shown here is derived from an EMBL/GenBank/DDBJ whole genome shotgun (WGS) entry which is preliminary data.</text>
</comment>
<keyword evidence="2" id="KW-1185">Reference proteome</keyword>
<accession>A0ABD1N1N9</accession>
<evidence type="ECO:0000313" key="1">
    <source>
        <dbReference type="EMBL" id="KAL2341963.1"/>
    </source>
</evidence>
<dbReference type="AlphaFoldDB" id="A0ABD1N1N9"/>
<reference evidence="1 2" key="1">
    <citation type="submission" date="2024-08" db="EMBL/GenBank/DDBJ databases">
        <title>Insights into the chromosomal genome structure of Flemingia macrophylla.</title>
        <authorList>
            <person name="Ding Y."/>
            <person name="Zhao Y."/>
            <person name="Bi W."/>
            <person name="Wu M."/>
            <person name="Zhao G."/>
            <person name="Gong Y."/>
            <person name="Li W."/>
            <person name="Zhang P."/>
        </authorList>
    </citation>
    <scope>NUCLEOTIDE SEQUENCE [LARGE SCALE GENOMIC DNA]</scope>
    <source>
        <strain evidence="1">DYQJB</strain>
        <tissue evidence="1">Leaf</tissue>
    </source>
</reference>
<gene>
    <name evidence="1" type="ORF">Fmac_009903</name>
</gene>
<organism evidence="1 2">
    <name type="scientific">Flemingia macrophylla</name>
    <dbReference type="NCBI Taxonomy" id="520843"/>
    <lineage>
        <taxon>Eukaryota</taxon>
        <taxon>Viridiplantae</taxon>
        <taxon>Streptophyta</taxon>
        <taxon>Embryophyta</taxon>
        <taxon>Tracheophyta</taxon>
        <taxon>Spermatophyta</taxon>
        <taxon>Magnoliopsida</taxon>
        <taxon>eudicotyledons</taxon>
        <taxon>Gunneridae</taxon>
        <taxon>Pentapetalae</taxon>
        <taxon>rosids</taxon>
        <taxon>fabids</taxon>
        <taxon>Fabales</taxon>
        <taxon>Fabaceae</taxon>
        <taxon>Papilionoideae</taxon>
        <taxon>50 kb inversion clade</taxon>
        <taxon>NPAAA clade</taxon>
        <taxon>indigoferoid/millettioid clade</taxon>
        <taxon>Phaseoleae</taxon>
        <taxon>Flemingia</taxon>
    </lineage>
</organism>
<dbReference type="EMBL" id="JBGMDY010000003">
    <property type="protein sequence ID" value="KAL2341963.1"/>
    <property type="molecule type" value="Genomic_DNA"/>
</dbReference>